<evidence type="ECO:0000313" key="3">
    <source>
        <dbReference type="Proteomes" id="UP001159405"/>
    </source>
</evidence>
<reference evidence="2 3" key="1">
    <citation type="submission" date="2022-05" db="EMBL/GenBank/DDBJ databases">
        <authorList>
            <consortium name="Genoscope - CEA"/>
            <person name="William W."/>
        </authorList>
    </citation>
    <scope>NUCLEOTIDE SEQUENCE [LARGE SCALE GENOMIC DNA]</scope>
</reference>
<feature type="non-terminal residue" evidence="2">
    <location>
        <position position="102"/>
    </location>
</feature>
<feature type="compositionally biased region" description="Polar residues" evidence="1">
    <location>
        <begin position="78"/>
        <end position="88"/>
    </location>
</feature>
<keyword evidence="3" id="KW-1185">Reference proteome</keyword>
<protein>
    <submittedName>
        <fullName evidence="2">Uncharacterized protein</fullName>
    </submittedName>
</protein>
<sequence length="102" mass="11364">MKKLHTPNHKLYEQYYVNQAKQKGGSLFRWAMPHLQQGAKVIGKKALQTDVNVVQDVLDGDNIKTAVHKRTKQALGLPSQNSLQTQSGADKKAIKRKGQGTK</sequence>
<organism evidence="2 3">
    <name type="scientific">Porites lobata</name>
    <dbReference type="NCBI Taxonomy" id="104759"/>
    <lineage>
        <taxon>Eukaryota</taxon>
        <taxon>Metazoa</taxon>
        <taxon>Cnidaria</taxon>
        <taxon>Anthozoa</taxon>
        <taxon>Hexacorallia</taxon>
        <taxon>Scleractinia</taxon>
        <taxon>Fungiina</taxon>
        <taxon>Poritidae</taxon>
        <taxon>Porites</taxon>
    </lineage>
</organism>
<accession>A0ABN8QWL8</accession>
<evidence type="ECO:0000313" key="2">
    <source>
        <dbReference type="EMBL" id="CAH3171407.1"/>
    </source>
</evidence>
<feature type="compositionally biased region" description="Basic residues" evidence="1">
    <location>
        <begin position="93"/>
        <end position="102"/>
    </location>
</feature>
<feature type="region of interest" description="Disordered" evidence="1">
    <location>
        <begin position="71"/>
        <end position="102"/>
    </location>
</feature>
<evidence type="ECO:0000256" key="1">
    <source>
        <dbReference type="SAM" id="MobiDB-lite"/>
    </source>
</evidence>
<dbReference type="EMBL" id="CALNXK010000163">
    <property type="protein sequence ID" value="CAH3171407.1"/>
    <property type="molecule type" value="Genomic_DNA"/>
</dbReference>
<name>A0ABN8QWL8_9CNID</name>
<comment type="caution">
    <text evidence="2">The sequence shown here is derived from an EMBL/GenBank/DDBJ whole genome shotgun (WGS) entry which is preliminary data.</text>
</comment>
<dbReference type="Proteomes" id="UP001159405">
    <property type="component" value="Unassembled WGS sequence"/>
</dbReference>
<gene>
    <name evidence="2" type="ORF">PLOB_00011848</name>
</gene>
<proteinExistence type="predicted"/>